<name>A0A814QU57_9BILA</name>
<proteinExistence type="predicted"/>
<reference evidence="3" key="1">
    <citation type="submission" date="2021-02" db="EMBL/GenBank/DDBJ databases">
        <authorList>
            <person name="Nowell W R."/>
        </authorList>
    </citation>
    <scope>NUCLEOTIDE SEQUENCE</scope>
</reference>
<organism evidence="3 5">
    <name type="scientific">Adineta steineri</name>
    <dbReference type="NCBI Taxonomy" id="433720"/>
    <lineage>
        <taxon>Eukaryota</taxon>
        <taxon>Metazoa</taxon>
        <taxon>Spiralia</taxon>
        <taxon>Gnathifera</taxon>
        <taxon>Rotifera</taxon>
        <taxon>Eurotatoria</taxon>
        <taxon>Bdelloidea</taxon>
        <taxon>Adinetida</taxon>
        <taxon>Adinetidae</taxon>
        <taxon>Adineta</taxon>
    </lineage>
</organism>
<dbReference type="InterPro" id="IPR003609">
    <property type="entry name" value="Pan_app"/>
</dbReference>
<sequence length="412" mass="44235">MWRYLSVIFIITYATIVESTCPQPKKYYVDCTAPQSLANSVKICTKYGMTLLNLTNSSNIFDDVNVLNQTLISLSCSANFWFSSGNLTGLVANTANLGTVLTNILSGLLGTLGAVLDIVGTVLACLLGGCPVTTTPAPITSAIIVCTRSIQQRVIQKCSTQTERADMKTFQFLEQPMYGGILDTFPARSRATCSGLCSADNSCTESMEWFMLLLFIVGHISMIQADCPTPAKFYVDCGTTRTVSAASQYCSSHQMTLLNLTNGTSTLASDIVLLNITFIIRNCSGNFWFSSGTQLVAASTSGINNLLGTLVNLVGAVLCVVPLLCPTATTAAPIVNGFTICTRTMQSNFIQKCASTVSRSDIKLYKYTQQNMYGGVYNVLSTQSKMACISLCSSTDVCTGMSFNSGTCTLYM</sequence>
<evidence type="ECO:0000256" key="1">
    <source>
        <dbReference type="SAM" id="SignalP"/>
    </source>
</evidence>
<feature type="signal peptide" evidence="1">
    <location>
        <begin position="1"/>
        <end position="19"/>
    </location>
</feature>
<dbReference type="Pfam" id="PF14295">
    <property type="entry name" value="PAN_4"/>
    <property type="match status" value="2"/>
</dbReference>
<evidence type="ECO:0000313" key="5">
    <source>
        <dbReference type="Proteomes" id="UP000663860"/>
    </source>
</evidence>
<keyword evidence="1" id="KW-0732">Signal</keyword>
<dbReference type="Proteomes" id="UP000663868">
    <property type="component" value="Unassembled WGS sequence"/>
</dbReference>
<dbReference type="PROSITE" id="PS50948">
    <property type="entry name" value="PAN"/>
    <property type="match status" value="1"/>
</dbReference>
<feature type="chain" id="PRO_5035602085" description="Apple domain-containing protein" evidence="1">
    <location>
        <begin position="20"/>
        <end position="412"/>
    </location>
</feature>
<evidence type="ECO:0000313" key="3">
    <source>
        <dbReference type="EMBL" id="CAF1122838.1"/>
    </source>
</evidence>
<feature type="domain" description="Apple" evidence="2">
    <location>
        <begin position="353"/>
        <end position="412"/>
    </location>
</feature>
<dbReference type="Proteomes" id="UP000663860">
    <property type="component" value="Unassembled WGS sequence"/>
</dbReference>
<dbReference type="EMBL" id="CAJNOE010000290">
    <property type="protein sequence ID" value="CAF1122838.1"/>
    <property type="molecule type" value="Genomic_DNA"/>
</dbReference>
<gene>
    <name evidence="3" type="ORF">IZO911_LOCUS24242</name>
    <name evidence="4" type="ORF">KXQ929_LOCUS26995</name>
</gene>
<evidence type="ECO:0000259" key="2">
    <source>
        <dbReference type="PROSITE" id="PS50948"/>
    </source>
</evidence>
<protein>
    <recommendedName>
        <fullName evidence="2">Apple domain-containing protein</fullName>
    </recommendedName>
</protein>
<evidence type="ECO:0000313" key="4">
    <source>
        <dbReference type="EMBL" id="CAF3974934.1"/>
    </source>
</evidence>
<dbReference type="AlphaFoldDB" id="A0A814QU57"/>
<dbReference type="EMBL" id="CAJOBB010002507">
    <property type="protein sequence ID" value="CAF3974934.1"/>
    <property type="molecule type" value="Genomic_DNA"/>
</dbReference>
<comment type="caution">
    <text evidence="3">The sequence shown here is derived from an EMBL/GenBank/DDBJ whole genome shotgun (WGS) entry which is preliminary data.</text>
</comment>
<accession>A0A814QU57</accession>